<dbReference type="Gene3D" id="3.40.50.1260">
    <property type="entry name" value="Phosphoglycerate kinase, N-terminal domain"/>
    <property type="match status" value="3"/>
</dbReference>
<evidence type="ECO:0000256" key="4">
    <source>
        <dbReference type="ARBA" id="ARBA00022741"/>
    </source>
</evidence>
<dbReference type="PRINTS" id="PR00477">
    <property type="entry name" value="PHGLYCKINASE"/>
</dbReference>
<reference evidence="9 10" key="1">
    <citation type="journal article" date="2016" name="Nat. Commun.">
        <title>Thousands of microbial genomes shed light on interconnected biogeochemical processes in an aquifer system.</title>
        <authorList>
            <person name="Anantharaman K."/>
            <person name="Brown C.T."/>
            <person name="Hug L.A."/>
            <person name="Sharon I."/>
            <person name="Castelle C.J."/>
            <person name="Probst A.J."/>
            <person name="Thomas B.C."/>
            <person name="Singh A."/>
            <person name="Wilkins M.J."/>
            <person name="Karaoz U."/>
            <person name="Brodie E.L."/>
            <person name="Williams K.H."/>
            <person name="Hubbard S.S."/>
            <person name="Banfield J.F."/>
        </authorList>
    </citation>
    <scope>NUCLEOTIDE SEQUENCE [LARGE SCALE GENOMIC DNA]</scope>
</reference>
<evidence type="ECO:0000256" key="3">
    <source>
        <dbReference type="ARBA" id="ARBA00022679"/>
    </source>
</evidence>
<organism evidence="9 10">
    <name type="scientific">Candidatus Woesebacteria bacterium RBG_16_36_11</name>
    <dbReference type="NCBI Taxonomy" id="1802481"/>
    <lineage>
        <taxon>Bacteria</taxon>
        <taxon>Candidatus Woeseibacteriota</taxon>
    </lineage>
</organism>
<evidence type="ECO:0000256" key="1">
    <source>
        <dbReference type="ARBA" id="ARBA00000642"/>
    </source>
</evidence>
<dbReference type="GO" id="GO:0005524">
    <property type="term" value="F:ATP binding"/>
    <property type="evidence" value="ECO:0007669"/>
    <property type="project" value="UniProtKB-KW"/>
</dbReference>
<evidence type="ECO:0000256" key="6">
    <source>
        <dbReference type="ARBA" id="ARBA00022840"/>
    </source>
</evidence>
<dbReference type="AlphaFoldDB" id="A0A1F7X9L3"/>
<dbReference type="EMBL" id="MGFT01000017">
    <property type="protein sequence ID" value="OGM11643.1"/>
    <property type="molecule type" value="Genomic_DNA"/>
</dbReference>
<feature type="binding site" evidence="7">
    <location>
        <position position="280"/>
    </location>
    <ligand>
        <name>ATP</name>
        <dbReference type="ChEBI" id="CHEBI:30616"/>
    </ligand>
</feature>
<evidence type="ECO:0000256" key="2">
    <source>
        <dbReference type="ARBA" id="ARBA00013061"/>
    </source>
</evidence>
<dbReference type="GO" id="GO:0006096">
    <property type="term" value="P:glycolytic process"/>
    <property type="evidence" value="ECO:0007669"/>
    <property type="project" value="InterPro"/>
</dbReference>
<comment type="catalytic activity">
    <reaction evidence="1 8">
        <text>(2R)-3-phosphoglycerate + ATP = (2R)-3-phospho-glyceroyl phosphate + ADP</text>
        <dbReference type="Rhea" id="RHEA:14801"/>
        <dbReference type="ChEBI" id="CHEBI:30616"/>
        <dbReference type="ChEBI" id="CHEBI:57604"/>
        <dbReference type="ChEBI" id="CHEBI:58272"/>
        <dbReference type="ChEBI" id="CHEBI:456216"/>
        <dbReference type="EC" id="2.7.2.3"/>
    </reaction>
</comment>
<dbReference type="InterPro" id="IPR015824">
    <property type="entry name" value="Phosphoglycerate_kinase_N"/>
</dbReference>
<comment type="caution">
    <text evidence="9">The sequence shown here is derived from an EMBL/GenBank/DDBJ whole genome shotgun (WGS) entry which is preliminary data.</text>
</comment>
<feature type="binding site" evidence="7">
    <location>
        <position position="199"/>
    </location>
    <ligand>
        <name>ATP</name>
        <dbReference type="ChEBI" id="CHEBI:30616"/>
    </ligand>
</feature>
<keyword evidence="5 8" id="KW-0418">Kinase</keyword>
<evidence type="ECO:0000313" key="9">
    <source>
        <dbReference type="EMBL" id="OGM11643.1"/>
    </source>
</evidence>
<dbReference type="GO" id="GO:0004618">
    <property type="term" value="F:phosphoglycerate kinase activity"/>
    <property type="evidence" value="ECO:0007669"/>
    <property type="project" value="UniProtKB-EC"/>
</dbReference>
<keyword evidence="3 8" id="KW-0808">Transferase</keyword>
<name>A0A1F7X9L3_9BACT</name>
<dbReference type="InterPro" id="IPR036043">
    <property type="entry name" value="Phosphoglycerate_kinase_sf"/>
</dbReference>
<dbReference type="GO" id="GO:0005829">
    <property type="term" value="C:cytosol"/>
    <property type="evidence" value="ECO:0007669"/>
    <property type="project" value="TreeGrafter"/>
</dbReference>
<dbReference type="SUPFAM" id="SSF53748">
    <property type="entry name" value="Phosphoglycerate kinase"/>
    <property type="match status" value="1"/>
</dbReference>
<keyword evidence="6 7" id="KW-0067">ATP-binding</keyword>
<proteinExistence type="inferred from homology"/>
<evidence type="ECO:0000256" key="8">
    <source>
        <dbReference type="RuleBase" id="RU000532"/>
    </source>
</evidence>
<protein>
    <recommendedName>
        <fullName evidence="2 8">Phosphoglycerate kinase</fullName>
        <ecNumber evidence="2 8">2.7.2.3</ecNumber>
    </recommendedName>
</protein>
<gene>
    <name evidence="9" type="ORF">A2W13_03435</name>
</gene>
<dbReference type="Pfam" id="PF00162">
    <property type="entry name" value="PGK"/>
    <property type="match status" value="2"/>
</dbReference>
<dbReference type="PANTHER" id="PTHR11406">
    <property type="entry name" value="PHOSPHOGLYCERATE KINASE"/>
    <property type="match status" value="1"/>
</dbReference>
<comment type="similarity">
    <text evidence="8">Belongs to the phosphoglycerate kinase family.</text>
</comment>
<evidence type="ECO:0000256" key="7">
    <source>
        <dbReference type="PIRSR" id="PIRSR000724-2"/>
    </source>
</evidence>
<dbReference type="EC" id="2.7.2.3" evidence="2 8"/>
<dbReference type="GO" id="GO:0006094">
    <property type="term" value="P:gluconeogenesis"/>
    <property type="evidence" value="ECO:0007669"/>
    <property type="project" value="TreeGrafter"/>
</dbReference>
<dbReference type="STRING" id="1802481.A2W13_03435"/>
<dbReference type="Proteomes" id="UP000178533">
    <property type="component" value="Unassembled WGS sequence"/>
</dbReference>
<feature type="binding site" evidence="7">
    <location>
        <begin position="307"/>
        <end position="310"/>
    </location>
    <ligand>
        <name>ATP</name>
        <dbReference type="ChEBI" id="CHEBI:30616"/>
    </ligand>
</feature>
<keyword evidence="4" id="KW-0547">Nucleotide-binding</keyword>
<evidence type="ECO:0000313" key="10">
    <source>
        <dbReference type="Proteomes" id="UP000178533"/>
    </source>
</evidence>
<dbReference type="GO" id="GO:0043531">
    <property type="term" value="F:ADP binding"/>
    <property type="evidence" value="ECO:0007669"/>
    <property type="project" value="TreeGrafter"/>
</dbReference>
<sequence length="351" mass="38241">MNDIPRLESLDVTGKRVIVRADLDVDVSKGVVPLRIKALKPTLDYLLGMQSKVIVIAHKGKPKGEIIKELSLREVSQTLSSSIGRNIDFCDEVVGKTVKEKIGKLNPGDIIVLENLRFNIKEEENDLSFAQEIASLGECFINESFAESHREVSSIVKLPGLLPHAAGLRFIDEVRNLSGVLNNPKRPIVMVISGVKEDKLSYIESFSEFSDKILIGGRLPDFIDQESSKFMLPTNDKEKIIIAQLNQDKEDITIRSIEKFEEEIAKAGTVVVSGPLGKYEDEGHGLGTERIFKAAVANKNAFKIAGGGDTESAIGVLGLGGQFDWISVGGGAMLEFLAKGTLPGIQALMNI</sequence>
<dbReference type="PANTHER" id="PTHR11406:SF23">
    <property type="entry name" value="PHOSPHOGLYCERATE KINASE 1, CHLOROPLASTIC-RELATED"/>
    <property type="match status" value="1"/>
</dbReference>
<dbReference type="InterPro" id="IPR001576">
    <property type="entry name" value="Phosphoglycerate_kinase"/>
</dbReference>
<accession>A0A1F7X9L3</accession>
<dbReference type="PIRSF" id="PIRSF000724">
    <property type="entry name" value="Pgk"/>
    <property type="match status" value="1"/>
</dbReference>
<evidence type="ECO:0000256" key="5">
    <source>
        <dbReference type="ARBA" id="ARBA00022777"/>
    </source>
</evidence>